<proteinExistence type="predicted"/>
<comment type="caution">
    <text evidence="2">The sequence shown here is derived from an EMBL/GenBank/DDBJ whole genome shotgun (WGS) entry which is preliminary data.</text>
</comment>
<organism evidence="2 3">
    <name type="scientific">Barnesiella intestinihominis YIT 11860</name>
    <dbReference type="NCBI Taxonomy" id="742726"/>
    <lineage>
        <taxon>Bacteria</taxon>
        <taxon>Pseudomonadati</taxon>
        <taxon>Bacteroidota</taxon>
        <taxon>Bacteroidia</taxon>
        <taxon>Bacteroidales</taxon>
        <taxon>Barnesiellaceae</taxon>
        <taxon>Barnesiella</taxon>
    </lineage>
</organism>
<protein>
    <recommendedName>
        <fullName evidence="1">DUF6808 domain-containing protein</fullName>
    </recommendedName>
</protein>
<keyword evidence="3" id="KW-1185">Reference proteome</keyword>
<dbReference type="STRING" id="742726.HMPREF9448_01214"/>
<accession>K0WZY8</accession>
<evidence type="ECO:0000313" key="2">
    <source>
        <dbReference type="EMBL" id="EJZ64732.1"/>
    </source>
</evidence>
<dbReference type="Proteomes" id="UP000006044">
    <property type="component" value="Unassembled WGS sequence"/>
</dbReference>
<dbReference type="HOGENOM" id="CLU_128062_0_0_10"/>
<feature type="domain" description="DUF6808" evidence="1">
    <location>
        <begin position="83"/>
        <end position="161"/>
    </location>
</feature>
<evidence type="ECO:0000313" key="3">
    <source>
        <dbReference type="Proteomes" id="UP000006044"/>
    </source>
</evidence>
<dbReference type="EMBL" id="ADLE01000008">
    <property type="protein sequence ID" value="EJZ64732.1"/>
    <property type="molecule type" value="Genomic_DNA"/>
</dbReference>
<dbReference type="RefSeq" id="WP_008861700.1">
    <property type="nucleotide sequence ID" value="NZ_JH815204.1"/>
</dbReference>
<dbReference type="eggNOG" id="ENOG503388A">
    <property type="taxonomic scope" value="Bacteria"/>
</dbReference>
<dbReference type="GeneID" id="77850061"/>
<dbReference type="InterPro" id="IPR049214">
    <property type="entry name" value="DUF6808"/>
</dbReference>
<reference evidence="2 3" key="1">
    <citation type="submission" date="2012-08" db="EMBL/GenBank/DDBJ databases">
        <title>The Genome Sequence of Barnesiella intestinihominis YIT 11860.</title>
        <authorList>
            <consortium name="The Broad Institute Genome Sequencing Platform"/>
            <person name="Earl A."/>
            <person name="Ward D."/>
            <person name="Feldgarden M."/>
            <person name="Gevers D."/>
            <person name="Morotomi M."/>
            <person name="Walker B."/>
            <person name="Young S.K."/>
            <person name="Zeng Q."/>
            <person name="Gargeya S."/>
            <person name="Fitzgerald M."/>
            <person name="Haas B."/>
            <person name="Abouelleil A."/>
            <person name="Alvarado L."/>
            <person name="Arachchi H.M."/>
            <person name="Berlin A.M."/>
            <person name="Chapman S.B."/>
            <person name="Goldberg J."/>
            <person name="Griggs A."/>
            <person name="Gujja S."/>
            <person name="Hansen M."/>
            <person name="Howarth C."/>
            <person name="Imamovic A."/>
            <person name="Larimer J."/>
            <person name="McCowen C."/>
            <person name="Montmayeur A."/>
            <person name="Murphy C."/>
            <person name="Neiman D."/>
            <person name="Pearson M."/>
            <person name="Priest M."/>
            <person name="Roberts A."/>
            <person name="Saif S."/>
            <person name="Shea T."/>
            <person name="Sisk P."/>
            <person name="Sykes S."/>
            <person name="Wortman J."/>
            <person name="Nusbaum C."/>
            <person name="Birren B."/>
        </authorList>
    </citation>
    <scope>NUCLEOTIDE SEQUENCE [LARGE SCALE GENOMIC DNA]</scope>
    <source>
        <strain evidence="2 3">YIT 11860</strain>
    </source>
</reference>
<name>K0WZY8_9BACT</name>
<dbReference type="Pfam" id="PF20647">
    <property type="entry name" value="DUF6808"/>
    <property type="match status" value="1"/>
</dbReference>
<gene>
    <name evidence="2" type="ORF">HMPREF9448_01214</name>
</gene>
<dbReference type="AlphaFoldDB" id="K0WZY8"/>
<sequence>MKTLPWLLVGMLLVVAFWGWLRPVDTAPEGNREKDTATFVDTIPYFVPVPRDSIVVKYVIARLPSAVDDSVGSHAVDTVHRSDSVAVAIPITQKVYEDSTYRAYVSGYRPRLDSLFLFPRTQIITVREKPRRWNIGVGAGYGLTPRGFQPFVGVTVSYTLWAF</sequence>
<evidence type="ECO:0000259" key="1">
    <source>
        <dbReference type="Pfam" id="PF20647"/>
    </source>
</evidence>
<dbReference type="OrthoDB" id="1013741at2"/>